<feature type="signal peptide" evidence="2">
    <location>
        <begin position="1"/>
        <end position="20"/>
    </location>
</feature>
<dbReference type="PANTHER" id="PTHR40124">
    <property type="match status" value="1"/>
</dbReference>
<feature type="domain" description="Polysaccharide lyase 14" evidence="3">
    <location>
        <begin position="162"/>
        <end position="228"/>
    </location>
</feature>
<reference evidence="4 5" key="1">
    <citation type="submission" date="2019-02" db="EMBL/GenBank/DDBJ databases">
        <title>Genome sequencing of the rare red list fungi Dentipellis fragilis.</title>
        <authorList>
            <person name="Buettner E."/>
            <person name="Kellner H."/>
        </authorList>
    </citation>
    <scope>NUCLEOTIDE SEQUENCE [LARGE SCALE GENOMIC DNA]</scope>
    <source>
        <strain evidence="4 5">DSM 105465</strain>
    </source>
</reference>
<dbReference type="PANTHER" id="PTHR40124:SF1">
    <property type="entry name" value="DISAGGREGATASE RELATED REPEAT PROTEIN"/>
    <property type="match status" value="1"/>
</dbReference>
<comment type="caution">
    <text evidence="4">The sequence shown here is derived from an EMBL/GenBank/DDBJ whole genome shotgun (WGS) entry which is preliminary data.</text>
</comment>
<protein>
    <recommendedName>
        <fullName evidence="3">Polysaccharide lyase 14 domain-containing protein</fullName>
    </recommendedName>
</protein>
<feature type="compositionally biased region" description="Basic residues" evidence="1">
    <location>
        <begin position="34"/>
        <end position="44"/>
    </location>
</feature>
<sequence length="240" mass="25236">MHAVALFSILFFALFSFTYALPIGHDHVHRRDHHNVKVHKRTSCPRHVSTSAAVSETAASSAPSAQVAAVKGNKNSTSTSASSAPKATSSAKSNSTSSTDDDDTPSGGSSVEQMLFPKGRGSSSWTTSSDISGAVSLSDATFRPTKMIKSLSHTYMKSPGSDSKLAMQAKYPEGSYTYDHDPAGGLSFYAPGPSSVDLSSAKEVTLGYAVMFDEDFEWNKGGKLPGLCECLFSQCGSAVA</sequence>
<proteinExistence type="predicted"/>
<dbReference type="Proteomes" id="UP000298327">
    <property type="component" value="Unassembled WGS sequence"/>
</dbReference>
<name>A0A4Y9YT65_9AGAM</name>
<evidence type="ECO:0000259" key="3">
    <source>
        <dbReference type="Pfam" id="PF21294"/>
    </source>
</evidence>
<feature type="compositionally biased region" description="Low complexity" evidence="1">
    <location>
        <begin position="48"/>
        <end position="98"/>
    </location>
</feature>
<accession>A0A4Y9YT65</accession>
<feature type="chain" id="PRO_5021441736" description="Polysaccharide lyase 14 domain-containing protein" evidence="2">
    <location>
        <begin position="21"/>
        <end position="240"/>
    </location>
</feature>
<evidence type="ECO:0000256" key="1">
    <source>
        <dbReference type="SAM" id="MobiDB-lite"/>
    </source>
</evidence>
<dbReference type="Pfam" id="PF21294">
    <property type="entry name" value="Polysacc_lyase_14"/>
    <property type="match status" value="1"/>
</dbReference>
<evidence type="ECO:0000256" key="2">
    <source>
        <dbReference type="SAM" id="SignalP"/>
    </source>
</evidence>
<gene>
    <name evidence="4" type="ORF">EVG20_g5628</name>
</gene>
<dbReference type="EMBL" id="SEOQ01000339">
    <property type="protein sequence ID" value="TFY65372.1"/>
    <property type="molecule type" value="Genomic_DNA"/>
</dbReference>
<evidence type="ECO:0000313" key="4">
    <source>
        <dbReference type="EMBL" id="TFY65372.1"/>
    </source>
</evidence>
<dbReference type="OrthoDB" id="3337916at2759"/>
<dbReference type="AlphaFoldDB" id="A0A4Y9YT65"/>
<dbReference type="Gene3D" id="2.60.120.200">
    <property type="match status" value="1"/>
</dbReference>
<evidence type="ECO:0000313" key="5">
    <source>
        <dbReference type="Proteomes" id="UP000298327"/>
    </source>
</evidence>
<dbReference type="InterPro" id="IPR048958">
    <property type="entry name" value="Polysacc_lyase_14"/>
</dbReference>
<keyword evidence="2" id="KW-0732">Signal</keyword>
<keyword evidence="5" id="KW-1185">Reference proteome</keyword>
<organism evidence="4 5">
    <name type="scientific">Dentipellis fragilis</name>
    <dbReference type="NCBI Taxonomy" id="205917"/>
    <lineage>
        <taxon>Eukaryota</taxon>
        <taxon>Fungi</taxon>
        <taxon>Dikarya</taxon>
        <taxon>Basidiomycota</taxon>
        <taxon>Agaricomycotina</taxon>
        <taxon>Agaricomycetes</taxon>
        <taxon>Russulales</taxon>
        <taxon>Hericiaceae</taxon>
        <taxon>Dentipellis</taxon>
    </lineage>
</organism>
<feature type="region of interest" description="Disordered" evidence="1">
    <location>
        <begin position="34"/>
        <end position="130"/>
    </location>
</feature>